<name>A0A437JDF4_9SPHN</name>
<dbReference type="InterPro" id="IPR013740">
    <property type="entry name" value="Redoxin"/>
</dbReference>
<keyword evidence="2" id="KW-0201">Cytochrome c-type biogenesis</keyword>
<dbReference type="GO" id="GO:0017004">
    <property type="term" value="P:cytochrome complex assembly"/>
    <property type="evidence" value="ECO:0007669"/>
    <property type="project" value="UniProtKB-KW"/>
</dbReference>
<dbReference type="InterPro" id="IPR017937">
    <property type="entry name" value="Thioredoxin_CS"/>
</dbReference>
<feature type="domain" description="Thioredoxin" evidence="4">
    <location>
        <begin position="58"/>
        <end position="200"/>
    </location>
</feature>
<keyword evidence="6" id="KW-1185">Reference proteome</keyword>
<dbReference type="PROSITE" id="PS51352">
    <property type="entry name" value="THIOREDOXIN_2"/>
    <property type="match status" value="1"/>
</dbReference>
<reference evidence="5 6" key="1">
    <citation type="submission" date="2019-01" db="EMBL/GenBank/DDBJ databases">
        <authorList>
            <person name="Chen W.-M."/>
        </authorList>
    </citation>
    <scope>NUCLEOTIDE SEQUENCE [LARGE SCALE GENOMIC DNA]</scope>
    <source>
        <strain evidence="5 6">TLA-22</strain>
    </source>
</reference>
<protein>
    <submittedName>
        <fullName evidence="5">TlpA family protein disulfide reductase</fullName>
    </submittedName>
</protein>
<dbReference type="InterPro" id="IPR050553">
    <property type="entry name" value="Thioredoxin_ResA/DsbE_sf"/>
</dbReference>
<evidence type="ECO:0000313" key="5">
    <source>
        <dbReference type="EMBL" id="RVT43937.1"/>
    </source>
</evidence>
<dbReference type="AlphaFoldDB" id="A0A437JDF4"/>
<accession>A0A437JDF4</accession>
<dbReference type="Gene3D" id="3.40.30.10">
    <property type="entry name" value="Glutaredoxin"/>
    <property type="match status" value="1"/>
</dbReference>
<evidence type="ECO:0000259" key="4">
    <source>
        <dbReference type="PROSITE" id="PS51352"/>
    </source>
</evidence>
<comment type="subcellular location">
    <subcellularLocation>
        <location evidence="1">Cell envelope</location>
    </subcellularLocation>
</comment>
<dbReference type="Pfam" id="PF08534">
    <property type="entry name" value="Redoxin"/>
    <property type="match status" value="1"/>
</dbReference>
<dbReference type="PROSITE" id="PS00194">
    <property type="entry name" value="THIOREDOXIN_1"/>
    <property type="match status" value="1"/>
</dbReference>
<evidence type="ECO:0000256" key="1">
    <source>
        <dbReference type="ARBA" id="ARBA00004196"/>
    </source>
</evidence>
<dbReference type="InterPro" id="IPR013766">
    <property type="entry name" value="Thioredoxin_domain"/>
</dbReference>
<proteinExistence type="predicted"/>
<evidence type="ECO:0000256" key="2">
    <source>
        <dbReference type="ARBA" id="ARBA00022748"/>
    </source>
</evidence>
<organism evidence="5 6">
    <name type="scientific">Sphingobium algorifonticola</name>
    <dbReference type="NCBI Taxonomy" id="2008318"/>
    <lineage>
        <taxon>Bacteria</taxon>
        <taxon>Pseudomonadati</taxon>
        <taxon>Pseudomonadota</taxon>
        <taxon>Alphaproteobacteria</taxon>
        <taxon>Sphingomonadales</taxon>
        <taxon>Sphingomonadaceae</taxon>
        <taxon>Sphingobium</taxon>
    </lineage>
</organism>
<dbReference type="EMBL" id="RZUL01000001">
    <property type="protein sequence ID" value="RVT43937.1"/>
    <property type="molecule type" value="Genomic_DNA"/>
</dbReference>
<dbReference type="Proteomes" id="UP000282977">
    <property type="component" value="Unassembled WGS sequence"/>
</dbReference>
<evidence type="ECO:0000313" key="6">
    <source>
        <dbReference type="Proteomes" id="UP000282977"/>
    </source>
</evidence>
<gene>
    <name evidence="5" type="ORF">ENE74_04985</name>
</gene>
<dbReference type="RefSeq" id="WP_127689472.1">
    <property type="nucleotide sequence ID" value="NZ_RZUL01000001.1"/>
</dbReference>
<keyword evidence="3" id="KW-0676">Redox-active center</keyword>
<dbReference type="GO" id="GO:0030313">
    <property type="term" value="C:cell envelope"/>
    <property type="evidence" value="ECO:0007669"/>
    <property type="project" value="UniProtKB-SubCell"/>
</dbReference>
<dbReference type="CDD" id="cd02966">
    <property type="entry name" value="TlpA_like_family"/>
    <property type="match status" value="1"/>
</dbReference>
<dbReference type="PANTHER" id="PTHR42852">
    <property type="entry name" value="THIOL:DISULFIDE INTERCHANGE PROTEIN DSBE"/>
    <property type="match status" value="1"/>
</dbReference>
<evidence type="ECO:0000256" key="3">
    <source>
        <dbReference type="ARBA" id="ARBA00023284"/>
    </source>
</evidence>
<dbReference type="SUPFAM" id="SSF52833">
    <property type="entry name" value="Thioredoxin-like"/>
    <property type="match status" value="1"/>
</dbReference>
<dbReference type="GO" id="GO:0015036">
    <property type="term" value="F:disulfide oxidoreductase activity"/>
    <property type="evidence" value="ECO:0007669"/>
    <property type="project" value="UniProtKB-ARBA"/>
</dbReference>
<dbReference type="OrthoDB" id="9799347at2"/>
<dbReference type="PANTHER" id="PTHR42852:SF13">
    <property type="entry name" value="PROTEIN DIPZ"/>
    <property type="match status" value="1"/>
</dbReference>
<comment type="caution">
    <text evidence="5">The sequence shown here is derived from an EMBL/GenBank/DDBJ whole genome shotgun (WGS) entry which is preliminary data.</text>
</comment>
<dbReference type="InterPro" id="IPR036249">
    <property type="entry name" value="Thioredoxin-like_sf"/>
</dbReference>
<sequence>MVLLLMTGVLGACDRQSPPSGQDNAATANISAAVTPDEVPSSGSGTNDTAFKFTLDRGKAGAAAPKFVFVAPGGGDATLQDFTGKPLLVNLWATWCTPCVAEMPTLDAVAGQYAPQGLQVLTISQDTQGAAQVDPFFARRKFTHLKAWLDPENQFGFHYATGLLPTSVLYDANGREVARVIGAMDWQGAEAKALLDETVG</sequence>